<dbReference type="RefSeq" id="WP_052463749.1">
    <property type="nucleotide sequence ID" value="NZ_CDHL01000025.1"/>
</dbReference>
<keyword evidence="3" id="KW-0614">Plasmid</keyword>
<accession>A0ABX8KEU5</accession>
<evidence type="ECO:0000256" key="1">
    <source>
        <dbReference type="SAM" id="Phobius"/>
    </source>
</evidence>
<keyword evidence="1" id="KW-0472">Membrane</keyword>
<evidence type="ECO:0000313" key="4">
    <source>
        <dbReference type="Proteomes" id="UP000683579"/>
    </source>
</evidence>
<geneLocation type="plasmid" evidence="3 4">
    <name>unnamed2</name>
</geneLocation>
<gene>
    <name evidence="3" type="ORF">I6L54_24105</name>
</gene>
<dbReference type="InterPro" id="IPR002656">
    <property type="entry name" value="Acyl_transf_3_dom"/>
</dbReference>
<name>A0ABX8KEU5_9ENTR</name>
<protein>
    <submittedName>
        <fullName evidence="3">Acyltransferase</fullName>
    </submittedName>
</protein>
<feature type="transmembrane region" description="Helical" evidence="1">
    <location>
        <begin position="40"/>
        <end position="57"/>
    </location>
</feature>
<dbReference type="PANTHER" id="PTHR23028:SF53">
    <property type="entry name" value="ACYL_TRANSF_3 DOMAIN-CONTAINING PROTEIN"/>
    <property type="match status" value="1"/>
</dbReference>
<feature type="transmembrane region" description="Helical" evidence="1">
    <location>
        <begin position="181"/>
        <end position="201"/>
    </location>
</feature>
<proteinExistence type="predicted"/>
<feature type="transmembrane region" description="Helical" evidence="1">
    <location>
        <begin position="236"/>
        <end position="257"/>
    </location>
</feature>
<keyword evidence="4" id="KW-1185">Reference proteome</keyword>
<feature type="transmembrane region" description="Helical" evidence="1">
    <location>
        <begin position="12"/>
        <end position="34"/>
    </location>
</feature>
<dbReference type="EMBL" id="CP077263">
    <property type="protein sequence ID" value="QXA47307.1"/>
    <property type="molecule type" value="Genomic_DNA"/>
</dbReference>
<feature type="transmembrane region" description="Helical" evidence="1">
    <location>
        <begin position="128"/>
        <end position="151"/>
    </location>
</feature>
<dbReference type="Pfam" id="PF01757">
    <property type="entry name" value="Acyl_transf_3"/>
    <property type="match status" value="1"/>
</dbReference>
<evidence type="ECO:0000259" key="2">
    <source>
        <dbReference type="Pfam" id="PF01757"/>
    </source>
</evidence>
<dbReference type="PANTHER" id="PTHR23028">
    <property type="entry name" value="ACETYLTRANSFERASE"/>
    <property type="match status" value="1"/>
</dbReference>
<evidence type="ECO:0000313" key="3">
    <source>
        <dbReference type="EMBL" id="QXA47307.1"/>
    </source>
</evidence>
<keyword evidence="1" id="KW-0812">Transmembrane</keyword>
<sequence length="345" mass="39429">MEKYYGIQYLRGLAAFLVIVYHSMVMSVVSPYFSNPVGEFGVDIFFVISGFVMWVTTESKKNNTLSFWISRIFRVIPLYWMFTLSIVLAAILVPSLFFNSRGLDLLFILKSFLLIPTLNPDVGDITPVYTIGWTLVYEMFFYFIFGLSLFLKEIKKRIAFIFISVGGLTCCGMFFDFKGPVLSTYTNPIMLEFLAGVWLGYFRSYLLKASVKVGGGLVILSFTILLTCNADQTSRFWIYGIPAFMMVAGVVSLENFFNRNISKLPLFFGEISYSLYLSHPVSQRIWYVVFVIIFGQILNKNLAICYFLGSVVVGITGGIVCYYLLEKPFLRFGMRNKNFKRPVNT</sequence>
<keyword evidence="3" id="KW-0012">Acyltransferase</keyword>
<reference evidence="3 4" key="1">
    <citation type="submission" date="2021-06" db="EMBL/GenBank/DDBJ databases">
        <title>FDA dAtabase for Regulatory Grade micrObial Sequences (FDA-ARGOS): Supporting development and validation of Infectious Disease Dx tests.</title>
        <authorList>
            <person name="Sproer C."/>
            <person name="Gronow S."/>
            <person name="Severitt S."/>
            <person name="Schroder I."/>
            <person name="Tallon L."/>
            <person name="Sadzewicz L."/>
            <person name="Zhao X."/>
            <person name="Boylan J."/>
            <person name="Ott S."/>
            <person name="Bowen H."/>
            <person name="Vavikolanu K."/>
            <person name="Mehta A."/>
            <person name="Aluvathingal J."/>
            <person name="Nadendla S."/>
            <person name="Lowell S."/>
            <person name="Myers T."/>
            <person name="Yan Y."/>
        </authorList>
    </citation>
    <scope>NUCLEOTIDE SEQUENCE [LARGE SCALE GENOMIC DNA]</scope>
    <source>
        <strain evidence="3 4">FDAARGOS 1424</strain>
        <plasmid evidence="3 4">unnamed2</plasmid>
    </source>
</reference>
<feature type="domain" description="Acyltransferase 3" evidence="2">
    <location>
        <begin position="5"/>
        <end position="322"/>
    </location>
</feature>
<feature type="transmembrane region" description="Helical" evidence="1">
    <location>
        <begin position="158"/>
        <end position="175"/>
    </location>
</feature>
<dbReference type="GO" id="GO:0016746">
    <property type="term" value="F:acyltransferase activity"/>
    <property type="evidence" value="ECO:0007669"/>
    <property type="project" value="UniProtKB-KW"/>
</dbReference>
<feature type="transmembrane region" description="Helical" evidence="1">
    <location>
        <begin position="213"/>
        <end position="230"/>
    </location>
</feature>
<feature type="transmembrane region" description="Helical" evidence="1">
    <location>
        <begin position="304"/>
        <end position="325"/>
    </location>
</feature>
<dbReference type="InterPro" id="IPR050879">
    <property type="entry name" value="Acyltransferase_3"/>
</dbReference>
<feature type="transmembrane region" description="Helical" evidence="1">
    <location>
        <begin position="78"/>
        <end position="98"/>
    </location>
</feature>
<keyword evidence="3" id="KW-0808">Transferase</keyword>
<organism evidence="3 4">
    <name type="scientific">Citrobacter pasteurii</name>
    <dbReference type="NCBI Taxonomy" id="1563222"/>
    <lineage>
        <taxon>Bacteria</taxon>
        <taxon>Pseudomonadati</taxon>
        <taxon>Pseudomonadota</taxon>
        <taxon>Gammaproteobacteria</taxon>
        <taxon>Enterobacterales</taxon>
        <taxon>Enterobacteriaceae</taxon>
        <taxon>Citrobacter</taxon>
    </lineage>
</organism>
<dbReference type="Proteomes" id="UP000683579">
    <property type="component" value="Plasmid unnamed2"/>
</dbReference>
<keyword evidence="1" id="KW-1133">Transmembrane helix</keyword>
<feature type="transmembrane region" description="Helical" evidence="1">
    <location>
        <begin position="281"/>
        <end position="298"/>
    </location>
</feature>